<keyword evidence="3 6" id="KW-1133">Transmembrane helix</keyword>
<name>A0A1X6ZQA6_9RHOB</name>
<accession>A0A1X6ZQA6</accession>
<organism evidence="9 10">
    <name type="scientific">Limimaricola soesokkakensis</name>
    <dbReference type="NCBI Taxonomy" id="1343159"/>
    <lineage>
        <taxon>Bacteria</taxon>
        <taxon>Pseudomonadati</taxon>
        <taxon>Pseudomonadota</taxon>
        <taxon>Alphaproteobacteria</taxon>
        <taxon>Rhodobacterales</taxon>
        <taxon>Paracoccaceae</taxon>
        <taxon>Limimaricola</taxon>
    </lineage>
</organism>
<feature type="coiled-coil region" evidence="5">
    <location>
        <begin position="80"/>
        <end position="107"/>
    </location>
</feature>
<evidence type="ECO:0000259" key="7">
    <source>
        <dbReference type="Pfam" id="PF06305"/>
    </source>
</evidence>
<keyword evidence="4 6" id="KW-0472">Membrane</keyword>
<feature type="transmembrane region" description="Helical" evidence="6">
    <location>
        <begin position="48"/>
        <end position="71"/>
    </location>
</feature>
<keyword evidence="5" id="KW-0175">Coiled coil</keyword>
<dbReference type="Proteomes" id="UP000193495">
    <property type="component" value="Unassembled WGS sequence"/>
</dbReference>
<reference evidence="9 10" key="1">
    <citation type="submission" date="2017-03" db="EMBL/GenBank/DDBJ databases">
        <authorList>
            <person name="Afonso C.L."/>
            <person name="Miller P.J."/>
            <person name="Scott M.A."/>
            <person name="Spackman E."/>
            <person name="Goraichik I."/>
            <person name="Dimitrov K.M."/>
            <person name="Suarez D.L."/>
            <person name="Swayne D.E."/>
        </authorList>
    </citation>
    <scope>NUCLEOTIDE SEQUENCE [LARGE SCALE GENOMIC DNA]</scope>
    <source>
        <strain evidence="9 10">CECT 8367</strain>
    </source>
</reference>
<evidence type="ECO:0000256" key="5">
    <source>
        <dbReference type="SAM" id="Coils"/>
    </source>
</evidence>
<keyword evidence="1" id="KW-1003">Cell membrane</keyword>
<dbReference type="Pfam" id="PF06305">
    <property type="entry name" value="LapA_dom"/>
    <property type="match status" value="1"/>
</dbReference>
<gene>
    <name evidence="8" type="ORF">CLV79_109120</name>
    <name evidence="9" type="ORF">LOS8367_02777</name>
</gene>
<evidence type="ECO:0000256" key="2">
    <source>
        <dbReference type="ARBA" id="ARBA00022692"/>
    </source>
</evidence>
<dbReference type="GO" id="GO:0005886">
    <property type="term" value="C:plasma membrane"/>
    <property type="evidence" value="ECO:0007669"/>
    <property type="project" value="InterPro"/>
</dbReference>
<evidence type="ECO:0000256" key="6">
    <source>
        <dbReference type="SAM" id="Phobius"/>
    </source>
</evidence>
<dbReference type="EMBL" id="FWFY01000009">
    <property type="protein sequence ID" value="SLN58316.1"/>
    <property type="molecule type" value="Genomic_DNA"/>
</dbReference>
<dbReference type="AlphaFoldDB" id="A0A1X6ZQA6"/>
<evidence type="ECO:0000313" key="8">
    <source>
        <dbReference type="EMBL" id="PSK84146.1"/>
    </source>
</evidence>
<feature type="domain" description="Lipopolysaccharide assembly protein A" evidence="7">
    <location>
        <begin position="46"/>
        <end position="94"/>
    </location>
</feature>
<sequence length="121" mass="13713">MRALRTAFWGIVAICLVILGLANRGMVTLRVLPEGLSGLFGVSPDIDMPLYAVILIGVALGLMIGFLWEWLREHRHRAEARKRAREVNRLEREVDRLRHEKHEGQDEVLALVDRPATPARA</sequence>
<evidence type="ECO:0000313" key="10">
    <source>
        <dbReference type="Proteomes" id="UP000193495"/>
    </source>
</evidence>
<evidence type="ECO:0000256" key="3">
    <source>
        <dbReference type="ARBA" id="ARBA00022989"/>
    </source>
</evidence>
<dbReference type="EMBL" id="PYGB01000009">
    <property type="protein sequence ID" value="PSK84146.1"/>
    <property type="molecule type" value="Genomic_DNA"/>
</dbReference>
<evidence type="ECO:0000256" key="1">
    <source>
        <dbReference type="ARBA" id="ARBA00022475"/>
    </source>
</evidence>
<protein>
    <submittedName>
        <fullName evidence="8">Uncharacterized protein DUF1049</fullName>
    </submittedName>
</protein>
<keyword evidence="11" id="KW-1185">Reference proteome</keyword>
<dbReference type="OrthoDB" id="7689797at2"/>
<proteinExistence type="predicted"/>
<dbReference type="RefSeq" id="WP_085897094.1">
    <property type="nucleotide sequence ID" value="NZ_CAXPGX010000186.1"/>
</dbReference>
<dbReference type="InterPro" id="IPR010445">
    <property type="entry name" value="LapA_dom"/>
</dbReference>
<evidence type="ECO:0000256" key="4">
    <source>
        <dbReference type="ARBA" id="ARBA00023136"/>
    </source>
</evidence>
<evidence type="ECO:0000313" key="11">
    <source>
        <dbReference type="Proteomes" id="UP000240624"/>
    </source>
</evidence>
<reference evidence="8 11" key="2">
    <citation type="submission" date="2018-03" db="EMBL/GenBank/DDBJ databases">
        <title>Genomic Encyclopedia of Archaeal and Bacterial Type Strains, Phase II (KMG-II): from individual species to whole genera.</title>
        <authorList>
            <person name="Goeker M."/>
        </authorList>
    </citation>
    <scope>NUCLEOTIDE SEQUENCE [LARGE SCALE GENOMIC DNA]</scope>
    <source>
        <strain evidence="8 11">DSM 29956</strain>
    </source>
</reference>
<keyword evidence="2 6" id="KW-0812">Transmembrane</keyword>
<dbReference type="Proteomes" id="UP000240624">
    <property type="component" value="Unassembled WGS sequence"/>
</dbReference>
<evidence type="ECO:0000313" key="9">
    <source>
        <dbReference type="EMBL" id="SLN58316.1"/>
    </source>
</evidence>